<dbReference type="Proteomes" id="UP000717696">
    <property type="component" value="Unassembled WGS sequence"/>
</dbReference>
<feature type="region of interest" description="Disordered" evidence="1">
    <location>
        <begin position="985"/>
        <end position="1006"/>
    </location>
</feature>
<feature type="compositionally biased region" description="Polar residues" evidence="1">
    <location>
        <begin position="400"/>
        <end position="415"/>
    </location>
</feature>
<evidence type="ECO:0000313" key="3">
    <source>
        <dbReference type="Proteomes" id="UP000717696"/>
    </source>
</evidence>
<accession>A0A9P9ECP3</accession>
<feature type="region of interest" description="Disordered" evidence="1">
    <location>
        <begin position="54"/>
        <end position="127"/>
    </location>
</feature>
<feature type="compositionally biased region" description="Low complexity" evidence="1">
    <location>
        <begin position="546"/>
        <end position="563"/>
    </location>
</feature>
<comment type="caution">
    <text evidence="2">The sequence shown here is derived from an EMBL/GenBank/DDBJ whole genome shotgun (WGS) entry which is preliminary data.</text>
</comment>
<feature type="region of interest" description="Disordered" evidence="1">
    <location>
        <begin position="731"/>
        <end position="930"/>
    </location>
</feature>
<organism evidence="2 3">
    <name type="scientific">Dactylonectria estremocensis</name>
    <dbReference type="NCBI Taxonomy" id="1079267"/>
    <lineage>
        <taxon>Eukaryota</taxon>
        <taxon>Fungi</taxon>
        <taxon>Dikarya</taxon>
        <taxon>Ascomycota</taxon>
        <taxon>Pezizomycotina</taxon>
        <taxon>Sordariomycetes</taxon>
        <taxon>Hypocreomycetidae</taxon>
        <taxon>Hypocreales</taxon>
        <taxon>Nectriaceae</taxon>
        <taxon>Dactylonectria</taxon>
    </lineage>
</organism>
<feature type="region of interest" description="Disordered" evidence="1">
    <location>
        <begin position="400"/>
        <end position="441"/>
    </location>
</feature>
<feature type="compositionally biased region" description="Basic and acidic residues" evidence="1">
    <location>
        <begin position="869"/>
        <end position="879"/>
    </location>
</feature>
<reference evidence="2" key="1">
    <citation type="journal article" date="2021" name="Nat. Commun.">
        <title>Genetic determinants of endophytism in the Arabidopsis root mycobiome.</title>
        <authorList>
            <person name="Mesny F."/>
            <person name="Miyauchi S."/>
            <person name="Thiergart T."/>
            <person name="Pickel B."/>
            <person name="Atanasova L."/>
            <person name="Karlsson M."/>
            <person name="Huettel B."/>
            <person name="Barry K.W."/>
            <person name="Haridas S."/>
            <person name="Chen C."/>
            <person name="Bauer D."/>
            <person name="Andreopoulos W."/>
            <person name="Pangilinan J."/>
            <person name="LaButti K."/>
            <person name="Riley R."/>
            <person name="Lipzen A."/>
            <person name="Clum A."/>
            <person name="Drula E."/>
            <person name="Henrissat B."/>
            <person name="Kohler A."/>
            <person name="Grigoriev I.V."/>
            <person name="Martin F.M."/>
            <person name="Hacquard S."/>
        </authorList>
    </citation>
    <scope>NUCLEOTIDE SEQUENCE</scope>
    <source>
        <strain evidence="2">MPI-CAGE-AT-0021</strain>
    </source>
</reference>
<feature type="compositionally biased region" description="Basic and acidic residues" evidence="1">
    <location>
        <begin position="105"/>
        <end position="120"/>
    </location>
</feature>
<feature type="region of interest" description="Disordered" evidence="1">
    <location>
        <begin position="577"/>
        <end position="604"/>
    </location>
</feature>
<feature type="compositionally biased region" description="Basic and acidic residues" evidence="1">
    <location>
        <begin position="994"/>
        <end position="1006"/>
    </location>
</feature>
<feature type="compositionally biased region" description="Low complexity" evidence="1">
    <location>
        <begin position="760"/>
        <end position="776"/>
    </location>
</feature>
<proteinExistence type="predicted"/>
<evidence type="ECO:0000256" key="1">
    <source>
        <dbReference type="SAM" id="MobiDB-lite"/>
    </source>
</evidence>
<feature type="compositionally biased region" description="Low complexity" evidence="1">
    <location>
        <begin position="260"/>
        <end position="271"/>
    </location>
</feature>
<feature type="compositionally biased region" description="Basic and acidic residues" evidence="1">
    <location>
        <begin position="273"/>
        <end position="284"/>
    </location>
</feature>
<feature type="compositionally biased region" description="Polar residues" evidence="1">
    <location>
        <begin position="594"/>
        <end position="604"/>
    </location>
</feature>
<feature type="compositionally biased region" description="Polar residues" evidence="1">
    <location>
        <begin position="838"/>
        <end position="849"/>
    </location>
</feature>
<gene>
    <name evidence="2" type="ORF">B0J13DRAFT_641366</name>
</gene>
<feature type="compositionally biased region" description="Low complexity" evidence="1">
    <location>
        <begin position="882"/>
        <end position="898"/>
    </location>
</feature>
<name>A0A9P9ECP3_9HYPO</name>
<sequence length="1029" mass="110552">MESRIYSARELLNLRHAPLDGGVEGRLRVKRKSDSDLDGVILIPLGPILAGKPLSRIKEEPKQEEESSVLREKETNVLKGKDSSVAKGKGISDRTVAPQLDGTDSEWKYGGRSDSEHAETHPISAPPGLAAQKVEGFQKFFKAVVSPTHVRVTAGGRIVPNSRGSMSPNTKWARERLLGHATAGAHSAAVAQQAVPSYSMQHPQYGPFVPAMNGLPPGMQPGMAPGPVPYSIMPVPMGYNMAGSYAMPPPMFNHVQPAKSGMNQSNGSSQSDKQSEGSASDKQKPVRISPPEQFDHSRPFYFNGHWMMANSQPFYPYGMMSTEGFQPTTMPGSMMLPSDQNRVNHMAPNGVNSMVQNVINGINPMAQGGVNTMAHHSIHSMAQPGFSTMVHNGVNTMVQNGINGTNSTAQNSASPGVQDEANHKAQTAESTQPIEHAQPSQSVRLRLAPLVASGSSKPILQTPPPLSSIRPSDITRKQIESLRANMRYFQDQIQYNKHQIDEKATARQVQLLRGQIENFENTLVDQLKNEVYYYPSPQIGSGTIPSTSSLGGSESTGSSTGSDGKLELTQSAKEEIISAKTKKASTREKGRTRATPSSKSAQSVSAAFQAIQMRAKISLRDSKKASSLPIGAALAPPFQPRAPSTSTLATAIHAPQSNVSSPDDEFHSSNDHLIPAGGSGWRSFFKNSRSVIDLGGPYLLGRVPRGTKPEDVTSADYVYGRKLTKDEKRARHMYWGKTPRNLQKGLPKFDGKDFYPPSPNKGSSSDSSDESLSPTSAADLDSEPLGNEGQQPEHNDPFQGMCPSGRANIRNRVGDATQSEALPPLGDFGNYAAEPRRSTSCATQVSEITRQYPRALPRDSLPSTSPSLKDSDESPKDSCNDSPKGSCEGSSKGKSSPSDSDEDSPLTWQGRQGMAQKGTISCKSGNPILTSLMKKGKSSVNAAPGQVSPTTAQGVLPNYAGHAAASLTPTITNTTPTLRGQFTKIGETNNIRSSTEKRAENRPPVDHRLDELLRGAGHQGKGYHSMDSR</sequence>
<dbReference type="OrthoDB" id="5401902at2759"/>
<feature type="region of interest" description="Disordered" evidence="1">
    <location>
        <begin position="255"/>
        <end position="294"/>
    </location>
</feature>
<feature type="compositionally biased region" description="Polar residues" evidence="1">
    <location>
        <begin position="918"/>
        <end position="929"/>
    </location>
</feature>
<dbReference type="AlphaFoldDB" id="A0A9P9ECP3"/>
<feature type="compositionally biased region" description="Polar residues" evidence="1">
    <location>
        <begin position="424"/>
        <end position="441"/>
    </location>
</feature>
<feature type="compositionally biased region" description="Basic and acidic residues" evidence="1">
    <location>
        <begin position="56"/>
        <end position="84"/>
    </location>
</feature>
<evidence type="ECO:0000313" key="2">
    <source>
        <dbReference type="EMBL" id="KAH7134729.1"/>
    </source>
</evidence>
<keyword evidence="3" id="KW-1185">Reference proteome</keyword>
<feature type="region of interest" description="Disordered" evidence="1">
    <location>
        <begin position="543"/>
        <end position="565"/>
    </location>
</feature>
<protein>
    <submittedName>
        <fullName evidence="2">Uncharacterized protein</fullName>
    </submittedName>
</protein>
<dbReference type="EMBL" id="JAGMUU010000017">
    <property type="protein sequence ID" value="KAH7134729.1"/>
    <property type="molecule type" value="Genomic_DNA"/>
</dbReference>